<dbReference type="PANTHER" id="PTHR12960">
    <property type="entry name" value="GLE-1-RELATED"/>
    <property type="match status" value="1"/>
</dbReference>
<evidence type="ECO:0000256" key="3">
    <source>
        <dbReference type="ARBA" id="ARBA00022448"/>
    </source>
</evidence>
<feature type="region of interest" description="Disordered" evidence="14">
    <location>
        <begin position="357"/>
        <end position="384"/>
    </location>
</feature>
<evidence type="ECO:0000256" key="14">
    <source>
        <dbReference type="SAM" id="MobiDB-lite"/>
    </source>
</evidence>
<keyword evidence="5" id="KW-0653">Protein transport</keyword>
<evidence type="ECO:0000256" key="5">
    <source>
        <dbReference type="ARBA" id="ARBA00022927"/>
    </source>
</evidence>
<dbReference type="InterPro" id="IPR012476">
    <property type="entry name" value="GLE1"/>
</dbReference>
<dbReference type="PANTHER" id="PTHR12960:SF0">
    <property type="entry name" value="MRNA EXPORT FACTOR GLE1"/>
    <property type="match status" value="1"/>
</dbReference>
<proteinExistence type="inferred from homology"/>
<organism evidence="15 16">
    <name type="scientific">Aplysia californica</name>
    <name type="common">California sea hare</name>
    <dbReference type="NCBI Taxonomy" id="6500"/>
    <lineage>
        <taxon>Eukaryota</taxon>
        <taxon>Metazoa</taxon>
        <taxon>Spiralia</taxon>
        <taxon>Lophotrochozoa</taxon>
        <taxon>Mollusca</taxon>
        <taxon>Gastropoda</taxon>
        <taxon>Heterobranchia</taxon>
        <taxon>Euthyneura</taxon>
        <taxon>Tectipleura</taxon>
        <taxon>Aplysiida</taxon>
        <taxon>Aplysioidea</taxon>
        <taxon>Aplysiidae</taxon>
        <taxon>Aplysia</taxon>
    </lineage>
</organism>
<evidence type="ECO:0000256" key="8">
    <source>
        <dbReference type="ARBA" id="ARBA00023242"/>
    </source>
</evidence>
<keyword evidence="7" id="KW-0906">Nuclear pore complex</keyword>
<evidence type="ECO:0000256" key="4">
    <source>
        <dbReference type="ARBA" id="ARBA00022816"/>
    </source>
</evidence>
<dbReference type="Pfam" id="PF07817">
    <property type="entry name" value="GLE1"/>
    <property type="match status" value="1"/>
</dbReference>
<sequence>MSVLDGLRNSPKGQLPYTRRHLEPLELKHALDQVSPVPLSRHHKERESSKFNLSFGLDASSFDDTDDINDDFNDNCSQQDSSVWRSDLFRLNKESFKSTVSNGEFEKKDPSKDDPRGTTRLAVSDVVGRSPGTLDWWAQLTTPVDDSLQFGTSLRDIKDAETAWQECSELALLERLSHFESHERSLAGLIQQREQEMQKKLAQQVEDRQKLIDRKLREKVQETQKVLQKQKADHEEHQMKIVTKNREIERQRQKLEEEERARQALQKEKQQTLRSILQEVDENRRKFNEILEACPHKDQLDEVVGKFKLVLDRFGSKSDLQTNAPLDDVISKFEDQRLKSHKAVEFLKAKIAEADARSQQEAQKKKEEEEAKAKEEKRKAETKKLEEQAAEDCGVQALAYILREFAAKHKKLSEVQSGLQAFIDNAQLKKQRFDLQRAVNTPINAISALSGAHLRDKLQRLHDLLGGRPVEVSGKRVQATVVAEGPMFCQNLVAKMLVRKGEEQVTSKHESAFAIGAVAVALWAEFPLVGELFMAHLHAVCPYVLPLYAVRQGGQSSADFHRAQGYKIADDGSIEDQDKFLRRMSGLMRLYCACLVAPVPPKGPNCPHPQGLEHAWRWLARVLDLEPQPDVTAALIHDMLSVAGHALCAEYRGQFAKLLRLLHAQYLPKLKSVSVTSAIVGRLEIFLETAVKNNCRIPPPEGILPQNFWFR</sequence>
<evidence type="ECO:0000256" key="7">
    <source>
        <dbReference type="ARBA" id="ARBA00023132"/>
    </source>
</evidence>
<evidence type="ECO:0000313" key="15">
    <source>
        <dbReference type="Proteomes" id="UP000694888"/>
    </source>
</evidence>
<dbReference type="RefSeq" id="XP_005107179.1">
    <property type="nucleotide sequence ID" value="XM_005107122.3"/>
</dbReference>
<evidence type="ECO:0000256" key="12">
    <source>
        <dbReference type="ARBA" id="ARBA00030897"/>
    </source>
</evidence>
<accession>A0ABM0K2G6</accession>
<name>A0ABM0K2G6_APLCA</name>
<evidence type="ECO:0000256" key="10">
    <source>
        <dbReference type="ARBA" id="ARBA00026227"/>
    </source>
</evidence>
<keyword evidence="15" id="KW-1185">Reference proteome</keyword>
<evidence type="ECO:0000256" key="2">
    <source>
        <dbReference type="ARBA" id="ARBA00011056"/>
    </source>
</evidence>
<evidence type="ECO:0000313" key="16">
    <source>
        <dbReference type="RefSeq" id="XP_005107179.1"/>
    </source>
</evidence>
<dbReference type="InterPro" id="IPR038506">
    <property type="entry name" value="GLE1-like_sf"/>
</dbReference>
<protein>
    <recommendedName>
        <fullName evidence="10">mRNA export factor GLE1</fullName>
    </recommendedName>
    <alternativeName>
        <fullName evidence="12">GLE1 RNA export mediator</fullName>
    </alternativeName>
    <alternativeName>
        <fullName evidence="11">Nucleoporin GLE1</fullName>
    </alternativeName>
</protein>
<evidence type="ECO:0000256" key="13">
    <source>
        <dbReference type="SAM" id="Coils"/>
    </source>
</evidence>
<keyword evidence="4" id="KW-0509">mRNA transport</keyword>
<feature type="region of interest" description="Disordered" evidence="14">
    <location>
        <begin position="1"/>
        <end position="21"/>
    </location>
</feature>
<keyword evidence="3" id="KW-0813">Transport</keyword>
<evidence type="ECO:0000256" key="9">
    <source>
        <dbReference type="ARBA" id="ARBA00024680"/>
    </source>
</evidence>
<gene>
    <name evidence="16" type="primary">LOC101846244</name>
</gene>
<evidence type="ECO:0000256" key="6">
    <source>
        <dbReference type="ARBA" id="ARBA00023010"/>
    </source>
</evidence>
<feature type="coiled-coil region" evidence="13">
    <location>
        <begin position="194"/>
        <end position="275"/>
    </location>
</feature>
<dbReference type="GeneID" id="101846244"/>
<evidence type="ECO:0000256" key="11">
    <source>
        <dbReference type="ARBA" id="ARBA00029983"/>
    </source>
</evidence>
<feature type="compositionally biased region" description="Basic and acidic residues" evidence="14">
    <location>
        <begin position="104"/>
        <end position="117"/>
    </location>
</feature>
<feature type="region of interest" description="Disordered" evidence="14">
    <location>
        <begin position="100"/>
        <end position="119"/>
    </location>
</feature>
<keyword evidence="6" id="KW-0811">Translocation</keyword>
<dbReference type="Proteomes" id="UP000694888">
    <property type="component" value="Unplaced"/>
</dbReference>
<reference evidence="16" key="1">
    <citation type="submission" date="2025-08" db="UniProtKB">
        <authorList>
            <consortium name="RefSeq"/>
        </authorList>
    </citation>
    <scope>IDENTIFICATION</scope>
</reference>
<keyword evidence="13" id="KW-0175">Coiled coil</keyword>
<evidence type="ECO:0000256" key="1">
    <source>
        <dbReference type="ARBA" id="ARBA00004567"/>
    </source>
</evidence>
<dbReference type="Gene3D" id="1.25.40.510">
    <property type="entry name" value="GLE1-like"/>
    <property type="match status" value="1"/>
</dbReference>
<comment type="function">
    <text evidence="9">Required for the export of mRNAs containing poly(A) tails from the nucleus into the cytoplasm. May be involved in the terminal step of the mRNA transport through the nuclear pore complex (NPC).</text>
</comment>
<keyword evidence="8" id="KW-0539">Nucleus</keyword>
<comment type="subcellular location">
    <subcellularLocation>
        <location evidence="1">Nucleus</location>
        <location evidence="1">Nuclear pore complex</location>
    </subcellularLocation>
</comment>
<comment type="similarity">
    <text evidence="2">Belongs to the GLE1 family.</text>
</comment>